<name>A0A6G1GAZ3_9PEZI</name>
<dbReference type="OrthoDB" id="5427526at2759"/>
<dbReference type="EMBL" id="ML975152">
    <property type="protein sequence ID" value="KAF1815203.1"/>
    <property type="molecule type" value="Genomic_DNA"/>
</dbReference>
<feature type="region of interest" description="Disordered" evidence="1">
    <location>
        <begin position="128"/>
        <end position="172"/>
    </location>
</feature>
<evidence type="ECO:0000313" key="4">
    <source>
        <dbReference type="RefSeq" id="XP_033536834.1"/>
    </source>
</evidence>
<gene>
    <name evidence="2 4" type="ORF">P152DRAFT_248659</name>
</gene>
<feature type="compositionally biased region" description="Basic residues" evidence="1">
    <location>
        <begin position="15"/>
        <end position="28"/>
    </location>
</feature>
<organism evidence="2">
    <name type="scientific">Eremomyces bilateralis CBS 781.70</name>
    <dbReference type="NCBI Taxonomy" id="1392243"/>
    <lineage>
        <taxon>Eukaryota</taxon>
        <taxon>Fungi</taxon>
        <taxon>Dikarya</taxon>
        <taxon>Ascomycota</taxon>
        <taxon>Pezizomycotina</taxon>
        <taxon>Dothideomycetes</taxon>
        <taxon>Dothideomycetes incertae sedis</taxon>
        <taxon>Eremomycetales</taxon>
        <taxon>Eremomycetaceae</taxon>
        <taxon>Eremomyces</taxon>
    </lineage>
</organism>
<feature type="compositionally biased region" description="Low complexity" evidence="1">
    <location>
        <begin position="1"/>
        <end position="14"/>
    </location>
</feature>
<reference evidence="2 4" key="1">
    <citation type="submission" date="2020-01" db="EMBL/GenBank/DDBJ databases">
        <authorList>
            <consortium name="DOE Joint Genome Institute"/>
            <person name="Haridas S."/>
            <person name="Albert R."/>
            <person name="Binder M."/>
            <person name="Bloem J."/>
            <person name="Labutti K."/>
            <person name="Salamov A."/>
            <person name="Andreopoulos B."/>
            <person name="Baker S.E."/>
            <person name="Barry K."/>
            <person name="Bills G."/>
            <person name="Bluhm B.H."/>
            <person name="Cannon C."/>
            <person name="Castanera R."/>
            <person name="Culley D.E."/>
            <person name="Daum C."/>
            <person name="Ezra D."/>
            <person name="Gonzalez J.B."/>
            <person name="Henrissat B."/>
            <person name="Kuo A."/>
            <person name="Liang C."/>
            <person name="Lipzen A."/>
            <person name="Lutzoni F."/>
            <person name="Magnuson J."/>
            <person name="Mondo S."/>
            <person name="Nolan M."/>
            <person name="Ohm R."/>
            <person name="Pangilinan J."/>
            <person name="Park H.-J."/>
            <person name="Ramirez L."/>
            <person name="Alfaro M."/>
            <person name="Sun H."/>
            <person name="Tritt A."/>
            <person name="Yoshinaga Y."/>
            <person name="Zwiers L.-H."/>
            <person name="Turgeon B.G."/>
            <person name="Goodwin S.B."/>
            <person name="Spatafora J.W."/>
            <person name="Crous P.W."/>
            <person name="Grigoriev I.V."/>
        </authorList>
    </citation>
    <scope>NUCLEOTIDE SEQUENCE</scope>
    <source>
        <strain evidence="2 4">CBS 781.70</strain>
    </source>
</reference>
<proteinExistence type="predicted"/>
<dbReference type="AlphaFoldDB" id="A0A6G1GAZ3"/>
<reference evidence="4" key="2">
    <citation type="submission" date="2020-04" db="EMBL/GenBank/DDBJ databases">
        <authorList>
            <consortium name="NCBI Genome Project"/>
        </authorList>
    </citation>
    <scope>NUCLEOTIDE SEQUENCE</scope>
    <source>
        <strain evidence="4">CBS 781.70</strain>
    </source>
</reference>
<dbReference type="Proteomes" id="UP000504638">
    <property type="component" value="Unplaced"/>
</dbReference>
<evidence type="ECO:0000313" key="2">
    <source>
        <dbReference type="EMBL" id="KAF1815203.1"/>
    </source>
</evidence>
<reference evidence="4" key="3">
    <citation type="submission" date="2025-04" db="UniProtKB">
        <authorList>
            <consortium name="RefSeq"/>
        </authorList>
    </citation>
    <scope>IDENTIFICATION</scope>
    <source>
        <strain evidence="4">CBS 781.70</strain>
    </source>
</reference>
<accession>A0A6G1GAZ3</accession>
<feature type="region of interest" description="Disordered" evidence="1">
    <location>
        <begin position="1"/>
        <end position="83"/>
    </location>
</feature>
<keyword evidence="3" id="KW-1185">Reference proteome</keyword>
<evidence type="ECO:0000313" key="3">
    <source>
        <dbReference type="Proteomes" id="UP000504638"/>
    </source>
</evidence>
<feature type="compositionally biased region" description="Polar residues" evidence="1">
    <location>
        <begin position="36"/>
        <end position="53"/>
    </location>
</feature>
<sequence>MPTSQRSASPASPGHARRRSSASHRRHPSSLDLSRITPQRRSSKSSFQYSPITPRSGHGMRDSMTFDTLDTTGDGDRARTGSVVAEMGGGMESLADELGEFGDEGWSGEDEDELDLDDLTQSGILEEPVEASMGSQDHEMTDASNMLEGDGNDGAQNAEPKPPGGLLKPSTSSINRRAAAYDGSEYGSASESDGGVPYLISRDLERVIQEVCTLATVGHPLMATSNIAGLKDSGPVDEVIPRVVAQLQNLGSQASVETAVVRLLTTHAALTSHITHQTRTVASLTSSILSPLTVSMLTPEILDELTGIIPELIRAIPNPFPLTVQENPDPNGIPPVPQSPLISLHNLSRSTDSLLGDLSHLSDQLFMSRQTSLTATRRLAAARQLVAQIREEADLGEEGVRWIESGKWDEKLSRRWAEGEVRGVVGGFEQVCEGMRSRLEAQVAV</sequence>
<dbReference type="RefSeq" id="XP_033536834.1">
    <property type="nucleotide sequence ID" value="XM_033674691.1"/>
</dbReference>
<protein>
    <submittedName>
        <fullName evidence="2 4">Uncharacterized protein</fullName>
    </submittedName>
</protein>
<dbReference type="GeneID" id="54415261"/>
<evidence type="ECO:0000256" key="1">
    <source>
        <dbReference type="SAM" id="MobiDB-lite"/>
    </source>
</evidence>